<feature type="compositionally biased region" description="Acidic residues" evidence="1">
    <location>
        <begin position="375"/>
        <end position="384"/>
    </location>
</feature>
<dbReference type="PANTHER" id="PTHR31286:SF99">
    <property type="entry name" value="DUF4283 DOMAIN-CONTAINING PROTEIN"/>
    <property type="match status" value="1"/>
</dbReference>
<feature type="region of interest" description="Disordered" evidence="1">
    <location>
        <begin position="291"/>
        <end position="313"/>
    </location>
</feature>
<name>A0A699GPK7_TANCI</name>
<comment type="caution">
    <text evidence="2">The sequence shown here is derived from an EMBL/GenBank/DDBJ whole genome shotgun (WGS) entry which is preliminary data.</text>
</comment>
<accession>A0A699GPK7</accession>
<organism evidence="2">
    <name type="scientific">Tanacetum cinerariifolium</name>
    <name type="common">Dalmatian daisy</name>
    <name type="synonym">Chrysanthemum cinerariifolium</name>
    <dbReference type="NCBI Taxonomy" id="118510"/>
    <lineage>
        <taxon>Eukaryota</taxon>
        <taxon>Viridiplantae</taxon>
        <taxon>Streptophyta</taxon>
        <taxon>Embryophyta</taxon>
        <taxon>Tracheophyta</taxon>
        <taxon>Spermatophyta</taxon>
        <taxon>Magnoliopsida</taxon>
        <taxon>eudicotyledons</taxon>
        <taxon>Gunneridae</taxon>
        <taxon>Pentapetalae</taxon>
        <taxon>asterids</taxon>
        <taxon>campanulids</taxon>
        <taxon>Asterales</taxon>
        <taxon>Asteraceae</taxon>
        <taxon>Asteroideae</taxon>
        <taxon>Anthemideae</taxon>
        <taxon>Anthemidinae</taxon>
        <taxon>Tanacetum</taxon>
    </lineage>
</organism>
<evidence type="ECO:0000313" key="2">
    <source>
        <dbReference type="EMBL" id="GEV73931.1"/>
    </source>
</evidence>
<protein>
    <submittedName>
        <fullName evidence="2">Uncharacterized protein</fullName>
    </submittedName>
</protein>
<dbReference type="EMBL" id="BKCJ010032719">
    <property type="protein sequence ID" value="GEV73931.1"/>
    <property type="molecule type" value="Genomic_DNA"/>
</dbReference>
<reference evidence="2" key="1">
    <citation type="journal article" date="2019" name="Sci. Rep.">
        <title>Draft genome of Tanacetum cinerariifolium, the natural source of mosquito coil.</title>
        <authorList>
            <person name="Yamashiro T."/>
            <person name="Shiraishi A."/>
            <person name="Satake H."/>
            <person name="Nakayama K."/>
        </authorList>
    </citation>
    <scope>NUCLEOTIDE SEQUENCE</scope>
</reference>
<dbReference type="InterPro" id="IPR040256">
    <property type="entry name" value="At4g02000-like"/>
</dbReference>
<gene>
    <name evidence="2" type="ORF">Tci_145908</name>
</gene>
<feature type="region of interest" description="Disordered" evidence="1">
    <location>
        <begin position="327"/>
        <end position="398"/>
    </location>
</feature>
<evidence type="ECO:0000256" key="1">
    <source>
        <dbReference type="SAM" id="MobiDB-lite"/>
    </source>
</evidence>
<dbReference type="PANTHER" id="PTHR31286">
    <property type="entry name" value="GLYCINE-RICH CELL WALL STRUCTURAL PROTEIN 1.8-LIKE"/>
    <property type="match status" value="1"/>
</dbReference>
<proteinExistence type="predicted"/>
<sequence length="398" mass="43433">MIQCKADEFRALGGESARVEYPSFGVAQGVSLAGTHNVIKAPSRVMSTGHGNVYSVSDISNFNPVSINVWSMLTKEQRDGVIDIVGVLLDSLLSNDNDITREKPSDPIVQSVDINPTPTSYAGAAGASTIGHAKVHSNFHTLVAEPICDVLSYLSLVRLLRRLVYVLNILDMGTLLGGPWLIRKSSIILKKRSMDTRLLKEELTRISIWVKLHDVPIQIFEEGGISLIATFIGKHVMLDSYTSAMCNDSWGQSSFARCLIEVNSEADLVNVVTIVSLPLLGKIPLRKQSELSMNGGRPDVMNKKKGKAKSTNASQFVGPSVKQNFKYEPKATTSQPKKGATNVVNVSKSSPKLKSTNTSSKEGNIATSNSYFALENDEDEDEEHVENVHDESANLFQL</sequence>
<feature type="compositionally biased region" description="Polar residues" evidence="1">
    <location>
        <begin position="331"/>
        <end position="371"/>
    </location>
</feature>
<dbReference type="AlphaFoldDB" id="A0A699GPK7"/>